<gene>
    <name evidence="2" type="ORF">MMSR116_07210</name>
</gene>
<evidence type="ECO:0000313" key="3">
    <source>
        <dbReference type="Proteomes" id="UP000012488"/>
    </source>
</evidence>
<dbReference type="AlphaFoldDB" id="A0A6B9FLB4"/>
<feature type="transmembrane region" description="Helical" evidence="1">
    <location>
        <begin position="74"/>
        <end position="94"/>
    </location>
</feature>
<sequence length="103" mass="9812">MSARATPTLSDRLTVAGRVVLAALGGYGVAALATGLLAVTLPGPRAEAVSAATLASFAIMAAVGIWVFAARTLAVAAVVVAILAALLAAALWAAGGLTGGAVA</sequence>
<accession>A0A6B9FLB4</accession>
<feature type="transmembrane region" description="Helical" evidence="1">
    <location>
        <begin position="48"/>
        <end position="68"/>
    </location>
</feature>
<dbReference type="KEGG" id="mmes:MMSR116_07210"/>
<feature type="transmembrane region" description="Helical" evidence="1">
    <location>
        <begin position="20"/>
        <end position="41"/>
    </location>
</feature>
<keyword evidence="1" id="KW-1133">Transmembrane helix</keyword>
<evidence type="ECO:0000256" key="1">
    <source>
        <dbReference type="SAM" id="Phobius"/>
    </source>
</evidence>
<reference evidence="2 3" key="1">
    <citation type="journal article" date="2012" name="Genet. Mol. Biol.">
        <title>Analysis of 16S rRNA and mxaF genes revealing insights into Methylobacterium niche-specific plant association.</title>
        <authorList>
            <person name="Dourado M.N."/>
            <person name="Andreote F.D."/>
            <person name="Dini-Andreote F."/>
            <person name="Conti R."/>
            <person name="Araujo J.M."/>
            <person name="Araujo W.L."/>
        </authorList>
    </citation>
    <scope>NUCLEOTIDE SEQUENCE [LARGE SCALE GENOMIC DNA]</scope>
    <source>
        <strain evidence="2 3">SR1.6/6</strain>
    </source>
</reference>
<dbReference type="RefSeq" id="WP_010683476.1">
    <property type="nucleotide sequence ID" value="NZ_CP043538.1"/>
</dbReference>
<evidence type="ECO:0000313" key="2">
    <source>
        <dbReference type="EMBL" id="QGY01708.1"/>
    </source>
</evidence>
<keyword evidence="1" id="KW-0472">Membrane</keyword>
<organism evidence="2 3">
    <name type="scientific">Methylobacterium mesophilicum SR1.6/6</name>
    <dbReference type="NCBI Taxonomy" id="908290"/>
    <lineage>
        <taxon>Bacteria</taxon>
        <taxon>Pseudomonadati</taxon>
        <taxon>Pseudomonadota</taxon>
        <taxon>Alphaproteobacteria</taxon>
        <taxon>Hyphomicrobiales</taxon>
        <taxon>Methylobacteriaceae</taxon>
        <taxon>Methylobacterium</taxon>
    </lineage>
</organism>
<reference evidence="2 3" key="2">
    <citation type="journal article" date="2013" name="Genome Announc.">
        <title>Draft Genome Sequence of Methylobacterium mesophilicum Strain SR1.6/6, Isolated from Citrus sinensis.</title>
        <authorList>
            <person name="Marinho Almeida D."/>
            <person name="Dini-Andreote F."/>
            <person name="Camargo Neves A.A."/>
            <person name="Juca Ramos R.T."/>
            <person name="Andreote F.D."/>
            <person name="Carneiro A.R."/>
            <person name="Oliveira de Souza Lima A."/>
            <person name="Caracciolo Gomes de Sa P.H."/>
            <person name="Ribeiro Barbosa M.S."/>
            <person name="Araujo W.L."/>
            <person name="Silva A."/>
        </authorList>
    </citation>
    <scope>NUCLEOTIDE SEQUENCE [LARGE SCALE GENOMIC DNA]</scope>
    <source>
        <strain evidence="2 3">SR1.6/6</strain>
    </source>
</reference>
<protein>
    <submittedName>
        <fullName evidence="2">Iron transporter</fullName>
    </submittedName>
</protein>
<proteinExistence type="predicted"/>
<dbReference type="EMBL" id="CP043538">
    <property type="protein sequence ID" value="QGY01708.1"/>
    <property type="molecule type" value="Genomic_DNA"/>
</dbReference>
<keyword evidence="1" id="KW-0812">Transmembrane</keyword>
<dbReference type="Proteomes" id="UP000012488">
    <property type="component" value="Chromosome"/>
</dbReference>
<name>A0A6B9FLB4_9HYPH</name>